<feature type="compositionally biased region" description="Basic and acidic residues" evidence="4">
    <location>
        <begin position="769"/>
        <end position="787"/>
    </location>
</feature>
<dbReference type="GO" id="GO:0006338">
    <property type="term" value="P:chromatin remodeling"/>
    <property type="evidence" value="ECO:0007669"/>
    <property type="project" value="TreeGrafter"/>
</dbReference>
<sequence>MQQGSDSTASNFASGTTNNKMDTSKDQPTRGGGNTEAIVDPLSGVVQPAVVPPPDRPGRKTNQLQFLLKTVITAVWKHRHSWPFLQPVDAKNLNLPDYHKIIKQPMDLGTIKKRLENNYYTTSKECIQDFNIMFSNCYVYNQPDEDVVLMAQILEKLFLNKVQRMPKEEFEIESPSKKAGKKKARPIGPPGTLVGPARGRPNATAAAAPGGAMMGSTVTSTGAPPPNSTATAASGLPLVPPIGIPGSTNTTTTAAAATGVSAAMSSGLTLPAAGGPQATSALISTSTATSGAQTATTAAPPPYHVNQTLLDQVMPPQPLAKVKKGVKRKADTTTPTTAAAFDSHYAPGSGAESKKIATRRGSGRQSTPYPKSPMTSAAGGHAAGGGVGSGGAAGAPKNKEKLSESLKACNEILKELFSEKHIRYAWPFYKPVDADLLGLYDYHDIIKKPMDLGTVKAKMDNREYKTGGEFAADVRLIFTNCYKYNPKDHDVVVMGRKLQDVFEMRYANIPDEPITNAGAPDGVGKETTSSSGESSDTDMESNSDEERSARLKVLQSKLVDLQEEMRKLVEESTNKKKAKKKLKEKKKPTVAPTAPTAATAGHASVGKQISQSGPNAHQMAMQVPLSANAKGTKVKGQRATKAVVNSAQSTKKVKSGSGAGGTGVRGPGKKKQLATHNFDSEEEDTAKPMSYDEKRQLSLDINKLPGDKLGRVVHIIQSREPSLRDSNPDEIEIDFETLKPSTLRELENYVASCLRKKTRKPYYKKMSGKSKDEQMAEKKQELEKRLQDVTGQLGTSKKATKKDDASKVDVVPSGRLSSSSSSTDSSSSSSSDTSSSDSSDSEAGTGKSSTSKKRVKKDEPPSNNNVSLPQNTVVTTLPVTTQSHFNGIIQPPIISAQQQTSQAATSAAAPPILISTNGSMKLSMANITGASQGMKQESIQIVPPMQTAPMNMMQTSMRMQMVHQVEHQIPPKVPMGGLGNGGAAYKPQMPMGAFVDPLEQSLASLEQNLKSDMVNHQQHMDLMGDMGAPNVIPKSEVATQPPATLAHHQSLMQQLSIEAMHHQLQVSSMVHAAAPNGFVMDPTAAALNGMGVMMQPPVPQGPPSGPHISAPMVSIFDPAMAGQHINRGPGSTSSNQQSTPQPQQLPQTPTSAPVKEKFLLTPKPIEDLMMHPVHDKSKANDPKGNFAQAIKPSHEQNLKNASSWSSLASAGSPQNVTTPQAKPKPSMDSFQQFRNKAKEKMDRQKLLEQQELKRSQKEAAEKELKRQQEQKQKNHDEHDAPRKSGTEPLPARVDEIKESPQRSGSPGMGPSVVNQDRAAAKRAELRRMEQERRRREAMAGQIDMNMQSDLMAAFEESL</sequence>
<evidence type="ECO:0000259" key="5">
    <source>
        <dbReference type="PROSITE" id="PS50014"/>
    </source>
</evidence>
<feature type="compositionally biased region" description="Polar residues" evidence="4">
    <location>
        <begin position="1"/>
        <end position="21"/>
    </location>
</feature>
<dbReference type="InterPro" id="IPR031354">
    <property type="entry name" value="BRD4_CDT"/>
</dbReference>
<proteinExistence type="predicted"/>
<reference evidence="7" key="1">
    <citation type="submission" date="2016-12" db="EMBL/GenBank/DDBJ databases">
        <title>An insight into the sialome and mialome of the sand fly, Nyssomyia neivai.</title>
        <authorList>
            <person name="Sebastian V."/>
            <person name="Goulart T.M."/>
            <person name="Oliveira W."/>
            <person name="Calvo E."/>
            <person name="Oliveira L.F."/>
            <person name="Pinto M.C."/>
            <person name="Rosselino A.M."/>
            <person name="Ribeiro J.M."/>
        </authorList>
    </citation>
    <scope>NUCLEOTIDE SEQUENCE</scope>
</reference>
<name>A0A1L8DHF9_9DIPT</name>
<evidence type="ECO:0000256" key="4">
    <source>
        <dbReference type="SAM" id="MobiDB-lite"/>
    </source>
</evidence>
<evidence type="ECO:0000313" key="7">
    <source>
        <dbReference type="EMBL" id="JAV05815.1"/>
    </source>
</evidence>
<dbReference type="PANTHER" id="PTHR22880:SF225">
    <property type="entry name" value="BROMODOMAIN-CONTAINING PROTEIN BET-1-RELATED"/>
    <property type="match status" value="1"/>
</dbReference>
<feature type="compositionally biased region" description="Low complexity" evidence="4">
    <location>
        <begin position="817"/>
        <end position="838"/>
    </location>
</feature>
<dbReference type="PANTHER" id="PTHR22880">
    <property type="entry name" value="FALZ-RELATED BROMODOMAIN-CONTAINING PROTEINS"/>
    <property type="match status" value="1"/>
</dbReference>
<dbReference type="InterPro" id="IPR018359">
    <property type="entry name" value="Bromodomain_CS"/>
</dbReference>
<keyword evidence="7" id="KW-0648">Protein biosynthesis</keyword>
<feature type="compositionally biased region" description="Basic and acidic residues" evidence="4">
    <location>
        <begin position="1236"/>
        <end position="1285"/>
    </location>
</feature>
<dbReference type="GO" id="GO:0006355">
    <property type="term" value="P:regulation of DNA-templated transcription"/>
    <property type="evidence" value="ECO:0007669"/>
    <property type="project" value="TreeGrafter"/>
</dbReference>
<dbReference type="PROSITE" id="PS00633">
    <property type="entry name" value="BROMODOMAIN_1"/>
    <property type="match status" value="2"/>
</dbReference>
<dbReference type="EMBL" id="GFDF01008269">
    <property type="protein sequence ID" value="JAV05815.1"/>
    <property type="molecule type" value="Transcribed_RNA"/>
</dbReference>
<feature type="region of interest" description="Disordered" evidence="4">
    <location>
        <begin position="642"/>
        <end position="693"/>
    </location>
</feature>
<protein>
    <submittedName>
        <fullName evidence="7">Putative transcription initiation factor tfiid subunit bdf1</fullName>
    </submittedName>
</protein>
<feature type="domain" description="Bromo" evidence="5">
    <location>
        <begin position="420"/>
        <end position="492"/>
    </location>
</feature>
<dbReference type="InterPro" id="IPR001487">
    <property type="entry name" value="Bromodomain"/>
</dbReference>
<feature type="region of interest" description="Disordered" evidence="4">
    <location>
        <begin position="321"/>
        <end position="397"/>
    </location>
</feature>
<feature type="compositionally biased region" description="Low complexity" evidence="4">
    <location>
        <begin position="589"/>
        <end position="600"/>
    </location>
</feature>
<dbReference type="PRINTS" id="PR00503">
    <property type="entry name" value="BROMODOMAIN"/>
</dbReference>
<dbReference type="Pfam" id="PF00439">
    <property type="entry name" value="Bromodomain"/>
    <property type="match status" value="2"/>
</dbReference>
<dbReference type="GO" id="GO:0003743">
    <property type="term" value="F:translation initiation factor activity"/>
    <property type="evidence" value="ECO:0007669"/>
    <property type="project" value="UniProtKB-KW"/>
</dbReference>
<dbReference type="PROSITE" id="PS50014">
    <property type="entry name" value="BROMODOMAIN_2"/>
    <property type="match status" value="2"/>
</dbReference>
<feature type="region of interest" description="Disordered" evidence="4">
    <location>
        <begin position="1"/>
        <end position="62"/>
    </location>
</feature>
<dbReference type="InterPro" id="IPR043509">
    <property type="entry name" value="Bromo_Brdt_II"/>
</dbReference>
<dbReference type="Gene3D" id="1.20.920.10">
    <property type="entry name" value="Bromodomain-like"/>
    <property type="match status" value="2"/>
</dbReference>
<dbReference type="GO" id="GO:0005634">
    <property type="term" value="C:nucleus"/>
    <property type="evidence" value="ECO:0007669"/>
    <property type="project" value="TreeGrafter"/>
</dbReference>
<evidence type="ECO:0000256" key="1">
    <source>
        <dbReference type="ARBA" id="ARBA00022737"/>
    </source>
</evidence>
<feature type="region of interest" description="Disordered" evidence="4">
    <location>
        <begin position="1121"/>
        <end position="1155"/>
    </location>
</feature>
<feature type="region of interest" description="Disordered" evidence="4">
    <location>
        <begin position="760"/>
        <end position="871"/>
    </location>
</feature>
<dbReference type="InterPro" id="IPR036427">
    <property type="entry name" value="Bromodomain-like_sf"/>
</dbReference>
<evidence type="ECO:0000259" key="6">
    <source>
        <dbReference type="PROSITE" id="PS51525"/>
    </source>
</evidence>
<keyword evidence="1" id="KW-0677">Repeat</keyword>
<feature type="region of interest" description="Disordered" evidence="4">
    <location>
        <begin position="512"/>
        <end position="549"/>
    </location>
</feature>
<feature type="domain" description="NET" evidence="6">
    <location>
        <begin position="679"/>
        <end position="761"/>
    </location>
</feature>
<evidence type="ECO:0000256" key="3">
    <source>
        <dbReference type="PROSITE-ProRule" id="PRU00035"/>
    </source>
</evidence>
<feature type="compositionally biased region" description="Low complexity" evidence="4">
    <location>
        <begin position="1201"/>
        <end position="1212"/>
    </location>
</feature>
<evidence type="ECO:0000256" key="2">
    <source>
        <dbReference type="ARBA" id="ARBA00023117"/>
    </source>
</evidence>
<keyword evidence="7" id="KW-0396">Initiation factor</keyword>
<feature type="region of interest" description="Disordered" evidence="4">
    <location>
        <begin position="170"/>
        <end position="234"/>
    </location>
</feature>
<dbReference type="InterPro" id="IPR038336">
    <property type="entry name" value="NET_sf"/>
</dbReference>
<feature type="compositionally biased region" description="Basic residues" evidence="4">
    <location>
        <begin position="575"/>
        <end position="588"/>
    </location>
</feature>
<feature type="compositionally biased region" description="Gly residues" evidence="4">
    <location>
        <begin position="381"/>
        <end position="393"/>
    </location>
</feature>
<feature type="region of interest" description="Disordered" evidence="4">
    <location>
        <begin position="1196"/>
        <end position="1344"/>
    </location>
</feature>
<feature type="compositionally biased region" description="Polar residues" evidence="4">
    <location>
        <begin position="363"/>
        <end position="375"/>
    </location>
</feature>
<feature type="compositionally biased region" description="Basic and acidic residues" evidence="4">
    <location>
        <begin position="1318"/>
        <end position="1337"/>
    </location>
</feature>
<dbReference type="InterPro" id="IPR027353">
    <property type="entry name" value="NET_dom"/>
</dbReference>
<keyword evidence="2 3" id="KW-0103">Bromodomain</keyword>
<feature type="compositionally biased region" description="Gly residues" evidence="4">
    <location>
        <begin position="657"/>
        <end position="666"/>
    </location>
</feature>
<dbReference type="PROSITE" id="PS51525">
    <property type="entry name" value="NET"/>
    <property type="match status" value="1"/>
</dbReference>
<feature type="compositionally biased region" description="Polar residues" evidence="4">
    <location>
        <begin position="861"/>
        <end position="871"/>
    </location>
</feature>
<dbReference type="InterPro" id="IPR043508">
    <property type="entry name" value="Bromo_Brdt_I"/>
</dbReference>
<feature type="region of interest" description="Disordered" evidence="4">
    <location>
        <begin position="569"/>
        <end position="612"/>
    </location>
</feature>
<dbReference type="CDD" id="cd05497">
    <property type="entry name" value="Bromo_Brdt_I_like"/>
    <property type="match status" value="1"/>
</dbReference>
<feature type="compositionally biased region" description="Low complexity" evidence="4">
    <location>
        <begin position="195"/>
        <end position="234"/>
    </location>
</feature>
<dbReference type="SUPFAM" id="SSF47370">
    <property type="entry name" value="Bromodomain"/>
    <property type="match status" value="2"/>
</dbReference>
<dbReference type="Pfam" id="PF17105">
    <property type="entry name" value="BRD4_CDT"/>
    <property type="match status" value="1"/>
</dbReference>
<dbReference type="SMART" id="SM00297">
    <property type="entry name" value="BROMO"/>
    <property type="match status" value="2"/>
</dbReference>
<dbReference type="GO" id="GO:0000785">
    <property type="term" value="C:chromatin"/>
    <property type="evidence" value="ECO:0007669"/>
    <property type="project" value="TreeGrafter"/>
</dbReference>
<dbReference type="FunFam" id="1.20.1270.220:FF:000001">
    <property type="entry name" value="bromodomain-containing protein 2 isoform X1"/>
    <property type="match status" value="1"/>
</dbReference>
<organism evidence="7">
    <name type="scientific">Nyssomyia neivai</name>
    <dbReference type="NCBI Taxonomy" id="330878"/>
    <lineage>
        <taxon>Eukaryota</taxon>
        <taxon>Metazoa</taxon>
        <taxon>Ecdysozoa</taxon>
        <taxon>Arthropoda</taxon>
        <taxon>Hexapoda</taxon>
        <taxon>Insecta</taxon>
        <taxon>Pterygota</taxon>
        <taxon>Neoptera</taxon>
        <taxon>Endopterygota</taxon>
        <taxon>Diptera</taxon>
        <taxon>Nematocera</taxon>
        <taxon>Psychodoidea</taxon>
        <taxon>Psychodidae</taxon>
        <taxon>Nyssomyia</taxon>
    </lineage>
</organism>
<accession>A0A1L8DHF9</accession>
<dbReference type="Pfam" id="PF17035">
    <property type="entry name" value="BET"/>
    <property type="match status" value="1"/>
</dbReference>
<dbReference type="Gene3D" id="1.20.1270.220">
    <property type="match status" value="1"/>
</dbReference>
<dbReference type="FunFam" id="1.20.920.10:FF:000002">
    <property type="entry name" value="Bromodomain-containing protein 4"/>
    <property type="match status" value="1"/>
</dbReference>
<dbReference type="CDD" id="cd05498">
    <property type="entry name" value="Bromo_Brdt_II_like"/>
    <property type="match status" value="1"/>
</dbReference>
<dbReference type="InterPro" id="IPR050935">
    <property type="entry name" value="Bromo_chromatin_reader"/>
</dbReference>
<feature type="compositionally biased region" description="Low complexity" evidence="4">
    <location>
        <begin position="1129"/>
        <end position="1153"/>
    </location>
</feature>
<dbReference type="FunFam" id="1.20.920.10:FF:000003">
    <property type="entry name" value="Bromodomain-containing protein 2"/>
    <property type="match status" value="1"/>
</dbReference>
<feature type="domain" description="Bromo" evidence="5">
    <location>
        <begin position="76"/>
        <end position="148"/>
    </location>
</feature>